<dbReference type="PIRSF" id="PIRSF006487">
    <property type="entry name" value="GcvT"/>
    <property type="match status" value="1"/>
</dbReference>
<dbReference type="FunFam" id="2.40.30.110:FF:000003">
    <property type="entry name" value="Aminomethyltransferase"/>
    <property type="match status" value="1"/>
</dbReference>
<evidence type="ECO:0000256" key="1">
    <source>
        <dbReference type="ARBA" id="ARBA00008609"/>
    </source>
</evidence>
<keyword evidence="12" id="KW-1185">Reference proteome</keyword>
<comment type="catalytic activity">
    <reaction evidence="6 7">
        <text>N(6)-[(R)-S(8)-aminomethyldihydrolipoyl]-L-lysyl-[protein] + (6S)-5,6,7,8-tetrahydrofolate = N(6)-[(R)-dihydrolipoyl]-L-lysyl-[protein] + (6R)-5,10-methylene-5,6,7,8-tetrahydrofolate + NH4(+)</text>
        <dbReference type="Rhea" id="RHEA:16945"/>
        <dbReference type="Rhea" id="RHEA-COMP:10475"/>
        <dbReference type="Rhea" id="RHEA-COMP:10492"/>
        <dbReference type="ChEBI" id="CHEBI:15636"/>
        <dbReference type="ChEBI" id="CHEBI:28938"/>
        <dbReference type="ChEBI" id="CHEBI:57453"/>
        <dbReference type="ChEBI" id="CHEBI:83100"/>
        <dbReference type="ChEBI" id="CHEBI:83143"/>
        <dbReference type="EC" id="2.1.2.10"/>
    </reaction>
</comment>
<evidence type="ECO:0000256" key="4">
    <source>
        <dbReference type="ARBA" id="ARBA00022679"/>
    </source>
</evidence>
<dbReference type="GO" id="GO:0005829">
    <property type="term" value="C:cytosol"/>
    <property type="evidence" value="ECO:0007669"/>
    <property type="project" value="TreeGrafter"/>
</dbReference>
<dbReference type="GO" id="GO:0005960">
    <property type="term" value="C:glycine cleavage complex"/>
    <property type="evidence" value="ECO:0007669"/>
    <property type="project" value="InterPro"/>
</dbReference>
<dbReference type="SUPFAM" id="SSF103025">
    <property type="entry name" value="Folate-binding domain"/>
    <property type="match status" value="1"/>
</dbReference>
<dbReference type="Gene3D" id="3.30.1360.120">
    <property type="entry name" value="Probable tRNA modification gtpase trme, domain 1"/>
    <property type="match status" value="1"/>
</dbReference>
<name>A0A939T9I6_9ACTN</name>
<evidence type="ECO:0000256" key="6">
    <source>
        <dbReference type="ARBA" id="ARBA00047665"/>
    </source>
</evidence>
<comment type="similarity">
    <text evidence="1 7">Belongs to the GcvT family.</text>
</comment>
<dbReference type="EMBL" id="JAGEOJ010000005">
    <property type="protein sequence ID" value="MBO2448015.1"/>
    <property type="molecule type" value="Genomic_DNA"/>
</dbReference>
<feature type="domain" description="GCVT N-terminal" evidence="9">
    <location>
        <begin position="210"/>
        <end position="294"/>
    </location>
</feature>
<dbReference type="NCBIfam" id="NF001567">
    <property type="entry name" value="PRK00389.1"/>
    <property type="match status" value="1"/>
</dbReference>
<evidence type="ECO:0000256" key="8">
    <source>
        <dbReference type="PIRSR" id="PIRSR006487-1"/>
    </source>
</evidence>
<evidence type="ECO:0000313" key="12">
    <source>
        <dbReference type="Proteomes" id="UP000669179"/>
    </source>
</evidence>
<evidence type="ECO:0000313" key="11">
    <source>
        <dbReference type="EMBL" id="MBO2448015.1"/>
    </source>
</evidence>
<evidence type="ECO:0000256" key="5">
    <source>
        <dbReference type="ARBA" id="ARBA00031395"/>
    </source>
</evidence>
<evidence type="ECO:0000256" key="7">
    <source>
        <dbReference type="HAMAP-Rule" id="MF_00259"/>
    </source>
</evidence>
<keyword evidence="3 7" id="KW-0032">Aminotransferase</keyword>
<dbReference type="NCBIfam" id="TIGR00528">
    <property type="entry name" value="gcvT"/>
    <property type="match status" value="1"/>
</dbReference>
<dbReference type="InterPro" id="IPR029043">
    <property type="entry name" value="GcvT/YgfZ_C"/>
</dbReference>
<proteinExistence type="inferred from homology"/>
<comment type="function">
    <text evidence="7">The glycine cleavage system catalyzes the degradation of glycine.</text>
</comment>
<feature type="domain" description="Aminomethyltransferase C-terminal" evidence="10">
    <location>
        <begin position="314"/>
        <end position="395"/>
    </location>
</feature>
<gene>
    <name evidence="7 11" type="primary">gcvT</name>
    <name evidence="11" type="ORF">J4573_13005</name>
</gene>
<dbReference type="InterPro" id="IPR006222">
    <property type="entry name" value="GCVT_N"/>
</dbReference>
<dbReference type="GO" id="GO:0019464">
    <property type="term" value="P:glycine decarboxylation via glycine cleavage system"/>
    <property type="evidence" value="ECO:0007669"/>
    <property type="project" value="UniProtKB-UniRule"/>
</dbReference>
<reference evidence="11" key="1">
    <citation type="submission" date="2021-03" db="EMBL/GenBank/DDBJ databases">
        <authorList>
            <person name="Kanchanasin P."/>
            <person name="Saeng-In P."/>
            <person name="Phongsopitanun W."/>
            <person name="Yuki M."/>
            <person name="Kudo T."/>
            <person name="Ohkuma M."/>
            <person name="Tanasupawat S."/>
        </authorList>
    </citation>
    <scope>NUCLEOTIDE SEQUENCE</scope>
    <source>
        <strain evidence="11">GKU 128</strain>
    </source>
</reference>
<comment type="subunit">
    <text evidence="7">The glycine cleavage system is composed of four proteins: P, T, L and H.</text>
</comment>
<dbReference type="InterPro" id="IPR027266">
    <property type="entry name" value="TrmE/GcvT-like"/>
</dbReference>
<accession>A0A939T9I6</accession>
<dbReference type="EC" id="2.1.2.10" evidence="2 7"/>
<dbReference type="AlphaFoldDB" id="A0A939T9I6"/>
<dbReference type="Pfam" id="PF08669">
    <property type="entry name" value="GCV_T_C"/>
    <property type="match status" value="1"/>
</dbReference>
<dbReference type="Gene3D" id="3.30.70.1400">
    <property type="entry name" value="Aminomethyltransferase beta-barrel domains"/>
    <property type="match status" value="1"/>
</dbReference>
<sequence>MSAAESSSTGTVKKTPLYDVHQDLGANLVDFAGYYMPLRYASETAEHKAVRSGAGLFDLSHMGEIFLSGPQAGDALDHALVGNLSPMKVGKARYTMICAHDGGVLDDLIVYRLADEVWMVVANAANVRVVREALIERAAGFEAVVDDRSDAYALIALQGPDAQGILTGFTDAPLADLKYYAILAGSVTRGGTTPHTPRGEEAASPVGAERVAGIDVLIARTGYTGEDGFELFADAGDAVAIWQELAKVEGVVPCGLASRDSLRLEAGMPLYGNELTAETSPFEAGLGRVVKLDKPGDFVGKAALAAQAQTPPGRRLVGLVAQGRRAPRKGYEVVTSDGTPCGVVTSGAPSPTLGKPIAMAYVDSAVLDTEPAAGLAVDVRGRREPVDVVDLPFYKRQAS</sequence>
<dbReference type="InterPro" id="IPR028896">
    <property type="entry name" value="GcvT/YgfZ/DmdA"/>
</dbReference>
<dbReference type="Pfam" id="PF01571">
    <property type="entry name" value="GCV_T"/>
    <property type="match status" value="2"/>
</dbReference>
<dbReference type="Gene3D" id="4.10.1250.10">
    <property type="entry name" value="Aminomethyltransferase fragment"/>
    <property type="match status" value="1"/>
</dbReference>
<dbReference type="HAMAP" id="MF_00259">
    <property type="entry name" value="GcvT"/>
    <property type="match status" value="1"/>
</dbReference>
<dbReference type="Gene3D" id="2.40.30.110">
    <property type="entry name" value="Aminomethyltransferase beta-barrel domains"/>
    <property type="match status" value="1"/>
</dbReference>
<dbReference type="InterPro" id="IPR006223">
    <property type="entry name" value="GcvT"/>
</dbReference>
<dbReference type="SUPFAM" id="SSF101790">
    <property type="entry name" value="Aminomethyltransferase beta-barrel domain"/>
    <property type="match status" value="1"/>
</dbReference>
<organism evidence="11 12">
    <name type="scientific">Actinomadura barringtoniae</name>
    <dbReference type="NCBI Taxonomy" id="1427535"/>
    <lineage>
        <taxon>Bacteria</taxon>
        <taxon>Bacillati</taxon>
        <taxon>Actinomycetota</taxon>
        <taxon>Actinomycetes</taxon>
        <taxon>Streptosporangiales</taxon>
        <taxon>Thermomonosporaceae</taxon>
        <taxon>Actinomadura</taxon>
    </lineage>
</organism>
<dbReference type="PANTHER" id="PTHR43757:SF2">
    <property type="entry name" value="AMINOMETHYLTRANSFERASE, MITOCHONDRIAL"/>
    <property type="match status" value="1"/>
</dbReference>
<dbReference type="GO" id="GO:0004047">
    <property type="term" value="F:aminomethyltransferase activity"/>
    <property type="evidence" value="ECO:0007669"/>
    <property type="project" value="UniProtKB-UniRule"/>
</dbReference>
<evidence type="ECO:0000259" key="9">
    <source>
        <dbReference type="Pfam" id="PF01571"/>
    </source>
</evidence>
<dbReference type="InterPro" id="IPR013977">
    <property type="entry name" value="GcvT_C"/>
</dbReference>
<evidence type="ECO:0000259" key="10">
    <source>
        <dbReference type="Pfam" id="PF08669"/>
    </source>
</evidence>
<dbReference type="PANTHER" id="PTHR43757">
    <property type="entry name" value="AMINOMETHYLTRANSFERASE"/>
    <property type="match status" value="1"/>
</dbReference>
<dbReference type="Proteomes" id="UP000669179">
    <property type="component" value="Unassembled WGS sequence"/>
</dbReference>
<keyword evidence="4 7" id="KW-0808">Transferase</keyword>
<feature type="binding site" evidence="8">
    <location>
        <position position="230"/>
    </location>
    <ligand>
        <name>substrate</name>
    </ligand>
</feature>
<dbReference type="InterPro" id="IPR022903">
    <property type="entry name" value="GcvT_bac"/>
</dbReference>
<feature type="domain" description="GCVT N-terminal" evidence="9">
    <location>
        <begin position="17"/>
        <end position="185"/>
    </location>
</feature>
<protein>
    <recommendedName>
        <fullName evidence="2 7">Aminomethyltransferase</fullName>
        <ecNumber evidence="2 7">2.1.2.10</ecNumber>
    </recommendedName>
    <alternativeName>
        <fullName evidence="5 7">Glycine cleavage system T protein</fullName>
    </alternativeName>
</protein>
<dbReference type="RefSeq" id="WP_208255683.1">
    <property type="nucleotide sequence ID" value="NZ_JAGEOJ010000005.1"/>
</dbReference>
<dbReference type="FunFam" id="4.10.1250.10:FF:000001">
    <property type="entry name" value="Aminomethyltransferase"/>
    <property type="match status" value="1"/>
</dbReference>
<dbReference type="GO" id="GO:0008483">
    <property type="term" value="F:transaminase activity"/>
    <property type="evidence" value="ECO:0007669"/>
    <property type="project" value="UniProtKB-KW"/>
</dbReference>
<evidence type="ECO:0000256" key="3">
    <source>
        <dbReference type="ARBA" id="ARBA00022576"/>
    </source>
</evidence>
<comment type="caution">
    <text evidence="11">The sequence shown here is derived from an EMBL/GenBank/DDBJ whole genome shotgun (WGS) entry which is preliminary data.</text>
</comment>
<evidence type="ECO:0000256" key="2">
    <source>
        <dbReference type="ARBA" id="ARBA00012616"/>
    </source>
</evidence>